<dbReference type="Pfam" id="PF08450">
    <property type="entry name" value="SGL"/>
    <property type="match status" value="1"/>
</dbReference>
<gene>
    <name evidence="2" type="ORF">ACFQ00_05750</name>
</gene>
<proteinExistence type="predicted"/>
<keyword evidence="3" id="KW-1185">Reference proteome</keyword>
<dbReference type="InterPro" id="IPR051262">
    <property type="entry name" value="SMP-30/CGR1_Lactonase"/>
</dbReference>
<dbReference type="InterPro" id="IPR005511">
    <property type="entry name" value="SMP-30"/>
</dbReference>
<accession>A0ABW3C0U7</accession>
<dbReference type="Gene3D" id="2.120.10.30">
    <property type="entry name" value="TolB, C-terminal domain"/>
    <property type="match status" value="1"/>
</dbReference>
<organism evidence="2 3">
    <name type="scientific">Sphingosinicella xenopeptidilytica</name>
    <dbReference type="NCBI Taxonomy" id="364098"/>
    <lineage>
        <taxon>Bacteria</taxon>
        <taxon>Pseudomonadati</taxon>
        <taxon>Pseudomonadota</taxon>
        <taxon>Alphaproteobacteria</taxon>
        <taxon>Sphingomonadales</taxon>
        <taxon>Sphingosinicellaceae</taxon>
        <taxon>Sphingosinicella</taxon>
    </lineage>
</organism>
<feature type="domain" description="SMP-30/Gluconolactonase/LRE-like region" evidence="1">
    <location>
        <begin position="8"/>
        <end position="278"/>
    </location>
</feature>
<name>A0ABW3C0U7_SPHXN</name>
<dbReference type="RefSeq" id="WP_381487496.1">
    <property type="nucleotide sequence ID" value="NZ_JBHTIK010000002.1"/>
</dbReference>
<protein>
    <submittedName>
        <fullName evidence="2">SMP-30/gluconolactonase/LRE family protein</fullName>
    </submittedName>
</protein>
<dbReference type="EMBL" id="JBHTIK010000002">
    <property type="protein sequence ID" value="MFD0847823.1"/>
    <property type="molecule type" value="Genomic_DNA"/>
</dbReference>
<dbReference type="PRINTS" id="PR01790">
    <property type="entry name" value="SMP30FAMILY"/>
</dbReference>
<dbReference type="PANTHER" id="PTHR47572">
    <property type="entry name" value="LIPOPROTEIN-RELATED"/>
    <property type="match status" value="1"/>
</dbReference>
<dbReference type="Proteomes" id="UP001597124">
    <property type="component" value="Unassembled WGS sequence"/>
</dbReference>
<sequence>MLTDQLRFPEGPIALGDGSVLVVEIEGRSLTRVTSGGAVERLAMLEGGPNGAAPGPDGWVYICNSGGWTYVREGAWTRPSGQSETPGWIERVHFETRQVERLYEACGDAALRSPNDIVFDADGGFYFTDHGKRSARTMDIGRVYYGHADGRPLVEVAAGLITPNGIGLSADARTLFVAETITRRLWAFTLSAPGVIAPEPWPSPCGGRLFAALGDAAYLDSLAIDAAGNICVASFNRCGIHEISPDGAHHRFVPIDDFYATNIAFGGPDNRTAYVTLSSSGRLVALPWPRPGLPLAFQDTIA</sequence>
<dbReference type="InterPro" id="IPR013658">
    <property type="entry name" value="SGL"/>
</dbReference>
<evidence type="ECO:0000259" key="1">
    <source>
        <dbReference type="Pfam" id="PF08450"/>
    </source>
</evidence>
<dbReference type="InterPro" id="IPR011042">
    <property type="entry name" value="6-blade_b-propeller_TolB-like"/>
</dbReference>
<dbReference type="SUPFAM" id="SSF63829">
    <property type="entry name" value="Calcium-dependent phosphotriesterase"/>
    <property type="match status" value="1"/>
</dbReference>
<reference evidence="3" key="1">
    <citation type="journal article" date="2019" name="Int. J. Syst. Evol. Microbiol.">
        <title>The Global Catalogue of Microorganisms (GCM) 10K type strain sequencing project: providing services to taxonomists for standard genome sequencing and annotation.</title>
        <authorList>
            <consortium name="The Broad Institute Genomics Platform"/>
            <consortium name="The Broad Institute Genome Sequencing Center for Infectious Disease"/>
            <person name="Wu L."/>
            <person name="Ma J."/>
        </authorList>
    </citation>
    <scope>NUCLEOTIDE SEQUENCE [LARGE SCALE GENOMIC DNA]</scope>
    <source>
        <strain evidence="3">CCUG 52537</strain>
    </source>
</reference>
<dbReference type="PANTHER" id="PTHR47572:SF5">
    <property type="entry name" value="BLR2277 PROTEIN"/>
    <property type="match status" value="1"/>
</dbReference>
<evidence type="ECO:0000313" key="2">
    <source>
        <dbReference type="EMBL" id="MFD0847823.1"/>
    </source>
</evidence>
<comment type="caution">
    <text evidence="2">The sequence shown here is derived from an EMBL/GenBank/DDBJ whole genome shotgun (WGS) entry which is preliminary data.</text>
</comment>
<evidence type="ECO:0000313" key="3">
    <source>
        <dbReference type="Proteomes" id="UP001597124"/>
    </source>
</evidence>